<dbReference type="InterPro" id="IPR046373">
    <property type="entry name" value="Acyl-CoA_Oxase/DH_mid-dom_sf"/>
</dbReference>
<feature type="region of interest" description="Disordered" evidence="7">
    <location>
        <begin position="393"/>
        <end position="432"/>
    </location>
</feature>
<keyword evidence="4 6" id="KW-0274">FAD</keyword>
<evidence type="ECO:0000256" key="3">
    <source>
        <dbReference type="ARBA" id="ARBA00022630"/>
    </source>
</evidence>
<evidence type="ECO:0000256" key="6">
    <source>
        <dbReference type="RuleBase" id="RU362125"/>
    </source>
</evidence>
<dbReference type="PANTHER" id="PTHR48083">
    <property type="entry name" value="MEDIUM-CHAIN SPECIFIC ACYL-COA DEHYDROGENASE, MITOCHONDRIAL-RELATED"/>
    <property type="match status" value="1"/>
</dbReference>
<comment type="cofactor">
    <cofactor evidence="1 6">
        <name>FAD</name>
        <dbReference type="ChEBI" id="CHEBI:57692"/>
    </cofactor>
</comment>
<gene>
    <name evidence="11" type="ORF">IV500_15230</name>
</gene>
<comment type="caution">
    <text evidence="11">The sequence shown here is derived from an EMBL/GenBank/DDBJ whole genome shotgun (WGS) entry which is preliminary data.</text>
</comment>
<evidence type="ECO:0000313" key="11">
    <source>
        <dbReference type="EMBL" id="MBG0740726.1"/>
    </source>
</evidence>
<dbReference type="GO" id="GO:0033539">
    <property type="term" value="P:fatty acid beta-oxidation using acyl-CoA dehydrogenase"/>
    <property type="evidence" value="ECO:0007669"/>
    <property type="project" value="TreeGrafter"/>
</dbReference>
<dbReference type="PANTHER" id="PTHR48083:SF2">
    <property type="entry name" value="MEDIUM-CHAIN SPECIFIC ACYL-COA DEHYDROGENASE, MITOCHONDRIAL"/>
    <property type="match status" value="1"/>
</dbReference>
<dbReference type="GO" id="GO:0003995">
    <property type="term" value="F:acyl-CoA dehydrogenase activity"/>
    <property type="evidence" value="ECO:0007669"/>
    <property type="project" value="TreeGrafter"/>
</dbReference>
<evidence type="ECO:0000256" key="4">
    <source>
        <dbReference type="ARBA" id="ARBA00022827"/>
    </source>
</evidence>
<evidence type="ECO:0000313" key="12">
    <source>
        <dbReference type="Proteomes" id="UP000655366"/>
    </source>
</evidence>
<keyword evidence="5 6" id="KW-0560">Oxidoreductase</keyword>
<evidence type="ECO:0000256" key="1">
    <source>
        <dbReference type="ARBA" id="ARBA00001974"/>
    </source>
</evidence>
<dbReference type="InterPro" id="IPR006091">
    <property type="entry name" value="Acyl-CoA_Oxase/DH_mid-dom"/>
</dbReference>
<dbReference type="Gene3D" id="2.40.110.10">
    <property type="entry name" value="Butyryl-CoA Dehydrogenase, subunit A, domain 2"/>
    <property type="match status" value="1"/>
</dbReference>
<comment type="similarity">
    <text evidence="2 6">Belongs to the acyl-CoA dehydrogenase family.</text>
</comment>
<dbReference type="InterPro" id="IPR013786">
    <property type="entry name" value="AcylCoA_DH/ox_N"/>
</dbReference>
<evidence type="ECO:0000259" key="10">
    <source>
        <dbReference type="Pfam" id="PF02771"/>
    </source>
</evidence>
<dbReference type="EMBL" id="JADNYM010000020">
    <property type="protein sequence ID" value="MBG0740726.1"/>
    <property type="molecule type" value="Genomic_DNA"/>
</dbReference>
<sequence>MTVRQASTLDGRGSAVPQELYDSLLAEVTAWVEGPGEAWAERIEASGTVEPGLRAELKSKGFLGLAAPVELGGRGLSFTQWMGLMEVFSRSHASIRMIVHVVNGTWRSMNPHASATQREKFIVPSVAGDITVAFTLTEPDNGTGADISCSVRRDGDFYYLTGTKHLITFGVNCDYWLLFARLAGSSGSEGTVALLVDRDAAGATVQDTSNTMGVRGTDHARLTFRDTPVPVSQRLGAEGDGLTIALGGFLTPSRISVAMSCVGLAERAQQLAVSYAQHRVTFGKPISQRQAIAFLLAENAADIEAARALVMHAAAQWEAGSARAPALSSMAKLTAVDMLTRVTDKALQVHGGLGYWKSQPIERVYRDARAQRFEEGTNEIQKAVIAKDLLSRAGHGTDPAAPDPAPANAAAPDPASANAGRAADSGLTGAAL</sequence>
<evidence type="ECO:0000256" key="5">
    <source>
        <dbReference type="ARBA" id="ARBA00023002"/>
    </source>
</evidence>
<dbReference type="Gene3D" id="1.10.540.10">
    <property type="entry name" value="Acyl-CoA dehydrogenase/oxidase, N-terminal domain"/>
    <property type="match status" value="1"/>
</dbReference>
<feature type="domain" description="Acyl-CoA oxidase/dehydrogenase middle" evidence="9">
    <location>
        <begin position="133"/>
        <end position="226"/>
    </location>
</feature>
<feature type="compositionally biased region" description="Low complexity" evidence="7">
    <location>
        <begin position="406"/>
        <end position="426"/>
    </location>
</feature>
<reference evidence="11 12" key="1">
    <citation type="submission" date="2020-11" db="EMBL/GenBank/DDBJ databases">
        <title>Arthrobacter antarcticus sp. nov., isolated from Antarctic Soil.</title>
        <authorList>
            <person name="Li J."/>
        </authorList>
    </citation>
    <scope>NUCLEOTIDE SEQUENCE [LARGE SCALE GENOMIC DNA]</scope>
    <source>
        <strain evidence="11 12">Z1-20</strain>
    </source>
</reference>
<accession>A0A931G5D4</accession>
<dbReference type="FunFam" id="1.20.140.10:FF:000001">
    <property type="entry name" value="Acyl-CoA dehydrogenase"/>
    <property type="match status" value="1"/>
</dbReference>
<evidence type="ECO:0000256" key="7">
    <source>
        <dbReference type="SAM" id="MobiDB-lite"/>
    </source>
</evidence>
<evidence type="ECO:0000259" key="8">
    <source>
        <dbReference type="Pfam" id="PF00441"/>
    </source>
</evidence>
<dbReference type="RefSeq" id="WP_196397660.1">
    <property type="nucleotide sequence ID" value="NZ_JADNYM010000020.1"/>
</dbReference>
<evidence type="ECO:0000259" key="9">
    <source>
        <dbReference type="Pfam" id="PF02770"/>
    </source>
</evidence>
<proteinExistence type="inferred from homology"/>
<keyword evidence="3 6" id="KW-0285">Flavoprotein</keyword>
<dbReference type="Pfam" id="PF02770">
    <property type="entry name" value="Acyl-CoA_dh_M"/>
    <property type="match status" value="1"/>
</dbReference>
<feature type="domain" description="Acyl-CoA dehydrogenase/oxidase C-terminal" evidence="8">
    <location>
        <begin position="239"/>
        <end position="389"/>
    </location>
</feature>
<dbReference type="GO" id="GO:0005737">
    <property type="term" value="C:cytoplasm"/>
    <property type="evidence" value="ECO:0007669"/>
    <property type="project" value="TreeGrafter"/>
</dbReference>
<evidence type="ECO:0000256" key="2">
    <source>
        <dbReference type="ARBA" id="ARBA00009347"/>
    </source>
</evidence>
<dbReference type="InterPro" id="IPR036250">
    <property type="entry name" value="AcylCo_DH-like_C"/>
</dbReference>
<dbReference type="Proteomes" id="UP000655366">
    <property type="component" value="Unassembled WGS sequence"/>
</dbReference>
<dbReference type="AlphaFoldDB" id="A0A931G5D4"/>
<dbReference type="GO" id="GO:0050660">
    <property type="term" value="F:flavin adenine dinucleotide binding"/>
    <property type="evidence" value="ECO:0007669"/>
    <property type="project" value="InterPro"/>
</dbReference>
<dbReference type="PIRSF" id="PIRSF016578">
    <property type="entry name" value="HsaA"/>
    <property type="match status" value="1"/>
</dbReference>
<dbReference type="InterPro" id="IPR050741">
    <property type="entry name" value="Acyl-CoA_dehydrogenase"/>
</dbReference>
<dbReference type="InterPro" id="IPR009100">
    <property type="entry name" value="AcylCoA_DH/oxidase_NM_dom_sf"/>
</dbReference>
<name>A0A931G5D4_9MICC</name>
<keyword evidence="12" id="KW-1185">Reference proteome</keyword>
<dbReference type="Pfam" id="PF02771">
    <property type="entry name" value="Acyl-CoA_dh_N"/>
    <property type="match status" value="1"/>
</dbReference>
<dbReference type="SUPFAM" id="SSF47203">
    <property type="entry name" value="Acyl-CoA dehydrogenase C-terminal domain-like"/>
    <property type="match status" value="1"/>
</dbReference>
<dbReference type="InterPro" id="IPR009075">
    <property type="entry name" value="AcylCo_DH/oxidase_C"/>
</dbReference>
<dbReference type="Pfam" id="PF00441">
    <property type="entry name" value="Acyl-CoA_dh_1"/>
    <property type="match status" value="1"/>
</dbReference>
<dbReference type="Gene3D" id="1.20.140.10">
    <property type="entry name" value="Butyryl-CoA Dehydrogenase, subunit A, domain 3"/>
    <property type="match status" value="1"/>
</dbReference>
<feature type="domain" description="Acyl-CoA dehydrogenase/oxidase N-terminal" evidence="10">
    <location>
        <begin position="23"/>
        <end position="128"/>
    </location>
</feature>
<organism evidence="11 12">
    <name type="scientific">Arthrobacter terrae</name>
    <dbReference type="NCBI Taxonomy" id="2935737"/>
    <lineage>
        <taxon>Bacteria</taxon>
        <taxon>Bacillati</taxon>
        <taxon>Actinomycetota</taxon>
        <taxon>Actinomycetes</taxon>
        <taxon>Micrococcales</taxon>
        <taxon>Micrococcaceae</taxon>
        <taxon>Arthrobacter</taxon>
    </lineage>
</organism>
<dbReference type="SUPFAM" id="SSF56645">
    <property type="entry name" value="Acyl-CoA dehydrogenase NM domain-like"/>
    <property type="match status" value="1"/>
</dbReference>
<protein>
    <submittedName>
        <fullName evidence="11">Acyl-CoA dehydrogenase family protein</fullName>
    </submittedName>
</protein>
<dbReference type="InterPro" id="IPR037069">
    <property type="entry name" value="AcylCoA_DH/ox_N_sf"/>
</dbReference>